<evidence type="ECO:0000313" key="2">
    <source>
        <dbReference type="EMBL" id="MBW9093299.1"/>
    </source>
</evidence>
<dbReference type="Proteomes" id="UP001196843">
    <property type="component" value="Unassembled WGS sequence"/>
</dbReference>
<name>A0ABS7HLI5_9MICO</name>
<accession>A0ABS7HLI5</accession>
<dbReference type="InterPro" id="IPR016181">
    <property type="entry name" value="Acyl_CoA_acyltransferase"/>
</dbReference>
<evidence type="ECO:0000259" key="1">
    <source>
        <dbReference type="PROSITE" id="PS51186"/>
    </source>
</evidence>
<reference evidence="2 3" key="1">
    <citation type="journal article" date="2021" name="MBio">
        <title>Poor Competitiveness of Bradyrhizobium in Pigeon Pea Root Colonization in Indian Soils.</title>
        <authorList>
            <person name="Chalasani D."/>
            <person name="Basu A."/>
            <person name="Pullabhotla S.V.S.R.N."/>
            <person name="Jorrin B."/>
            <person name="Neal A.L."/>
            <person name="Poole P.S."/>
            <person name="Podile A.R."/>
            <person name="Tkacz A."/>
        </authorList>
    </citation>
    <scope>NUCLEOTIDE SEQUENCE [LARGE SCALE GENOMIC DNA]</scope>
    <source>
        <strain evidence="2 3">HU14</strain>
    </source>
</reference>
<sequence length="194" mass="20431">MILDPTASAATLKRYTEPSPATPWAAVTSLYCEVFTAEPYGEDPQDLAEISTWGPGFLATPGSALVTASDAEGLVAFALGRPLSSDEGWQRLLRRAQTPAADALADTHGPVFIVQELATSPRARRRGIARACLERLVPREDGLRAVLGVFAVATDALAFYERLGFGSVGGVTVADGRRLELLAAASATAEFLVA</sequence>
<dbReference type="SUPFAM" id="SSF55729">
    <property type="entry name" value="Acyl-CoA N-acyltransferases (Nat)"/>
    <property type="match status" value="1"/>
</dbReference>
<gene>
    <name evidence="2" type="ORF">JNB62_06360</name>
</gene>
<dbReference type="InterPro" id="IPR000182">
    <property type="entry name" value="GNAT_dom"/>
</dbReference>
<dbReference type="Pfam" id="PF00583">
    <property type="entry name" value="Acetyltransf_1"/>
    <property type="match status" value="1"/>
</dbReference>
<organism evidence="2 3">
    <name type="scientific">Microbacterium jejuense</name>
    <dbReference type="NCBI Taxonomy" id="1263637"/>
    <lineage>
        <taxon>Bacteria</taxon>
        <taxon>Bacillati</taxon>
        <taxon>Actinomycetota</taxon>
        <taxon>Actinomycetes</taxon>
        <taxon>Micrococcales</taxon>
        <taxon>Microbacteriaceae</taxon>
        <taxon>Microbacterium</taxon>
    </lineage>
</organism>
<dbReference type="RefSeq" id="WP_220300028.1">
    <property type="nucleotide sequence ID" value="NZ_JAEUAW010000004.1"/>
</dbReference>
<keyword evidence="3" id="KW-1185">Reference proteome</keyword>
<feature type="domain" description="N-acetyltransferase" evidence="1">
    <location>
        <begin position="10"/>
        <end position="188"/>
    </location>
</feature>
<proteinExistence type="predicted"/>
<protein>
    <submittedName>
        <fullName evidence="2">GNAT family N-acetyltransferase</fullName>
    </submittedName>
</protein>
<dbReference type="EMBL" id="JAEUAW010000004">
    <property type="protein sequence ID" value="MBW9093299.1"/>
    <property type="molecule type" value="Genomic_DNA"/>
</dbReference>
<dbReference type="Gene3D" id="3.40.630.30">
    <property type="match status" value="1"/>
</dbReference>
<evidence type="ECO:0000313" key="3">
    <source>
        <dbReference type="Proteomes" id="UP001196843"/>
    </source>
</evidence>
<dbReference type="PROSITE" id="PS51186">
    <property type="entry name" value="GNAT"/>
    <property type="match status" value="1"/>
</dbReference>
<comment type="caution">
    <text evidence="2">The sequence shown here is derived from an EMBL/GenBank/DDBJ whole genome shotgun (WGS) entry which is preliminary data.</text>
</comment>